<keyword evidence="23" id="KW-0961">Cell wall biogenesis/degradation</keyword>
<evidence type="ECO:0000256" key="6">
    <source>
        <dbReference type="ARBA" id="ARBA00012448"/>
    </source>
</evidence>
<dbReference type="EMBL" id="JBHTIT010000001">
    <property type="protein sequence ID" value="MFD0950290.1"/>
    <property type="molecule type" value="Genomic_DNA"/>
</dbReference>
<evidence type="ECO:0000256" key="7">
    <source>
        <dbReference type="ARBA" id="ARBA00018638"/>
    </source>
</evidence>
<evidence type="ECO:0000256" key="2">
    <source>
        <dbReference type="ARBA" id="ARBA00004249"/>
    </source>
</evidence>
<keyword evidence="13" id="KW-0808">Transferase</keyword>
<evidence type="ECO:0000256" key="14">
    <source>
        <dbReference type="ARBA" id="ARBA00022692"/>
    </source>
</evidence>
<evidence type="ECO:0000256" key="19">
    <source>
        <dbReference type="ARBA" id="ARBA00022989"/>
    </source>
</evidence>
<comment type="subcellular location">
    <subcellularLocation>
        <location evidence="2">Cell inner membrane</location>
        <topology evidence="2">Single-pass type II membrane protein</topology>
    </subcellularLocation>
</comment>
<dbReference type="PANTHER" id="PTHR32282:SF27">
    <property type="entry name" value="PENICILLIN-BINDING PROTEIN 1A"/>
    <property type="match status" value="1"/>
</dbReference>
<keyword evidence="8" id="KW-1003">Cell membrane</keyword>
<evidence type="ECO:0000256" key="1">
    <source>
        <dbReference type="ARBA" id="ARBA00002624"/>
    </source>
</evidence>
<comment type="similarity">
    <text evidence="4">In the C-terminal section; belongs to the transpeptidase family.</text>
</comment>
<dbReference type="EC" id="2.4.99.28" evidence="25"/>
<evidence type="ECO:0000256" key="20">
    <source>
        <dbReference type="ARBA" id="ARBA00023136"/>
    </source>
</evidence>
<keyword evidence="19" id="KW-1133">Transmembrane helix</keyword>
<dbReference type="InterPro" id="IPR031376">
    <property type="entry name" value="PCB_OB"/>
</dbReference>
<name>A0ABW3HHG7_9GAMM</name>
<dbReference type="RefSeq" id="WP_340675483.1">
    <property type="nucleotide sequence ID" value="NZ_JBHTIT010000001.1"/>
</dbReference>
<dbReference type="SUPFAM" id="SSF56601">
    <property type="entry name" value="beta-lactamase/transpeptidase-like"/>
    <property type="match status" value="1"/>
</dbReference>
<dbReference type="Pfam" id="PF00905">
    <property type="entry name" value="Transpeptidase"/>
    <property type="match status" value="1"/>
</dbReference>
<keyword evidence="17" id="KW-0735">Signal-anchor</keyword>
<evidence type="ECO:0000256" key="18">
    <source>
        <dbReference type="ARBA" id="ARBA00022984"/>
    </source>
</evidence>
<dbReference type="EC" id="3.4.16.4" evidence="6"/>
<dbReference type="Proteomes" id="UP001597044">
    <property type="component" value="Unassembled WGS sequence"/>
</dbReference>
<comment type="catalytic activity">
    <reaction evidence="26">
        <text>[GlcNAc-(1-&gt;4)-Mur2Ac(oyl-L-Ala-gamma-D-Glu-L-Lys-D-Ala-D-Ala)](n)-di-trans,octa-cis-undecaprenyl diphosphate + beta-D-GlcNAc-(1-&gt;4)-Mur2Ac(oyl-L-Ala-gamma-D-Glu-L-Lys-D-Ala-D-Ala)-di-trans,octa-cis-undecaprenyl diphosphate = [GlcNAc-(1-&gt;4)-Mur2Ac(oyl-L-Ala-gamma-D-Glu-L-Lys-D-Ala-D-Ala)](n+1)-di-trans,octa-cis-undecaprenyl diphosphate + di-trans,octa-cis-undecaprenyl diphosphate + H(+)</text>
        <dbReference type="Rhea" id="RHEA:23708"/>
        <dbReference type="Rhea" id="RHEA-COMP:9602"/>
        <dbReference type="Rhea" id="RHEA-COMP:9603"/>
        <dbReference type="ChEBI" id="CHEBI:15378"/>
        <dbReference type="ChEBI" id="CHEBI:58405"/>
        <dbReference type="ChEBI" id="CHEBI:60033"/>
        <dbReference type="ChEBI" id="CHEBI:78435"/>
        <dbReference type="EC" id="2.4.99.28"/>
    </reaction>
</comment>
<evidence type="ECO:0000256" key="23">
    <source>
        <dbReference type="ARBA" id="ARBA00023316"/>
    </source>
</evidence>
<dbReference type="PANTHER" id="PTHR32282">
    <property type="entry name" value="BINDING PROTEIN TRANSPEPTIDASE, PUTATIVE-RELATED"/>
    <property type="match status" value="1"/>
</dbReference>
<accession>A0ABW3HHG7</accession>
<evidence type="ECO:0000256" key="13">
    <source>
        <dbReference type="ARBA" id="ARBA00022679"/>
    </source>
</evidence>
<feature type="domain" description="Penicillin-binding protein transpeptidase" evidence="27">
    <location>
        <begin position="421"/>
        <end position="746"/>
    </location>
</feature>
<reference evidence="31" key="1">
    <citation type="journal article" date="2019" name="Int. J. Syst. Evol. Microbiol.">
        <title>The Global Catalogue of Microorganisms (GCM) 10K type strain sequencing project: providing services to taxonomists for standard genome sequencing and annotation.</title>
        <authorList>
            <consortium name="The Broad Institute Genomics Platform"/>
            <consortium name="The Broad Institute Genome Sequencing Center for Infectious Disease"/>
            <person name="Wu L."/>
            <person name="Ma J."/>
        </authorList>
    </citation>
    <scope>NUCLEOTIDE SEQUENCE [LARGE SCALE GENOMIC DNA]</scope>
    <source>
        <strain evidence="31">CCUG 63419</strain>
    </source>
</reference>
<protein>
    <recommendedName>
        <fullName evidence="7">Penicillin-binding protein 1A</fullName>
        <ecNumber evidence="25">2.4.99.28</ecNumber>
        <ecNumber evidence="6">3.4.16.4</ecNumber>
    </recommendedName>
</protein>
<evidence type="ECO:0000256" key="17">
    <source>
        <dbReference type="ARBA" id="ARBA00022968"/>
    </source>
</evidence>
<evidence type="ECO:0000256" key="8">
    <source>
        <dbReference type="ARBA" id="ARBA00022475"/>
    </source>
</evidence>
<keyword evidence="9" id="KW-0997">Cell inner membrane</keyword>
<keyword evidence="12" id="KW-0328">Glycosyltransferase</keyword>
<evidence type="ECO:0000256" key="24">
    <source>
        <dbReference type="ARBA" id="ARBA00034000"/>
    </source>
</evidence>
<dbReference type="InterPro" id="IPR001264">
    <property type="entry name" value="Glyco_trans_51"/>
</dbReference>
<keyword evidence="22" id="KW-0511">Multifunctional enzyme</keyword>
<dbReference type="InterPro" id="IPR001460">
    <property type="entry name" value="PCN-bd_Tpept"/>
</dbReference>
<feature type="domain" description="Penicillin-binding protein OB-like" evidence="29">
    <location>
        <begin position="322"/>
        <end position="416"/>
    </location>
</feature>
<organism evidence="30 31">
    <name type="scientific">Paraperlucidibaca wandonensis</name>
    <dbReference type="NCBI Taxonomy" id="1268273"/>
    <lineage>
        <taxon>Bacteria</taxon>
        <taxon>Pseudomonadati</taxon>
        <taxon>Pseudomonadota</taxon>
        <taxon>Gammaproteobacteria</taxon>
        <taxon>Moraxellales</taxon>
        <taxon>Moraxellaceae</taxon>
        <taxon>Paraperlucidibaca</taxon>
    </lineage>
</organism>
<evidence type="ECO:0000259" key="27">
    <source>
        <dbReference type="Pfam" id="PF00905"/>
    </source>
</evidence>
<dbReference type="InterPro" id="IPR023346">
    <property type="entry name" value="Lysozyme-like_dom_sf"/>
</dbReference>
<comment type="function">
    <text evidence="1">Cell wall formation. Synthesis of cross-linked peptidoglycan from the lipid intermediates. The enzyme has a penicillin-insensitive transglycosylase N-terminal domain (formation of linear glycan strands) and a penicillin-sensitive transpeptidase C-terminal domain (cross-linking of the peptide subunits).</text>
</comment>
<dbReference type="NCBIfam" id="TIGR02074">
    <property type="entry name" value="PBP_1a_fam"/>
    <property type="match status" value="1"/>
</dbReference>
<evidence type="ECO:0000313" key="30">
    <source>
        <dbReference type="EMBL" id="MFD0950290.1"/>
    </source>
</evidence>
<dbReference type="SUPFAM" id="SSF53955">
    <property type="entry name" value="Lysozyme-like"/>
    <property type="match status" value="1"/>
</dbReference>
<evidence type="ECO:0000256" key="22">
    <source>
        <dbReference type="ARBA" id="ARBA00023268"/>
    </source>
</evidence>
<evidence type="ECO:0000256" key="10">
    <source>
        <dbReference type="ARBA" id="ARBA00022645"/>
    </source>
</evidence>
<dbReference type="Gene3D" id="2.40.50.140">
    <property type="entry name" value="Nucleic acid-binding proteins"/>
    <property type="match status" value="1"/>
</dbReference>
<comment type="catalytic activity">
    <reaction evidence="24">
        <text>Preferential cleavage: (Ac)2-L-Lys-D-Ala-|-D-Ala. Also transpeptidation of peptidyl-alanyl moieties that are N-acyl substituents of D-alanine.</text>
        <dbReference type="EC" id="3.4.16.4"/>
    </reaction>
</comment>
<keyword evidence="14" id="KW-0812">Transmembrane</keyword>
<gene>
    <name evidence="30" type="ORF">ACFQ0F_07810</name>
</gene>
<evidence type="ECO:0000256" key="5">
    <source>
        <dbReference type="ARBA" id="ARBA00007739"/>
    </source>
</evidence>
<dbReference type="InterPro" id="IPR012338">
    <property type="entry name" value="Beta-lactam/transpept-like"/>
</dbReference>
<dbReference type="Gene3D" id="1.10.3810.10">
    <property type="entry name" value="Biosynthetic peptidoglycan transglycosylase-like"/>
    <property type="match status" value="1"/>
</dbReference>
<comment type="similarity">
    <text evidence="5">In the N-terminal section; belongs to the glycosyltransferase 51 family.</text>
</comment>
<comment type="caution">
    <text evidence="30">The sequence shown here is derived from an EMBL/GenBank/DDBJ whole genome shotgun (WGS) entry which is preliminary data.</text>
</comment>
<evidence type="ECO:0000256" key="16">
    <source>
        <dbReference type="ARBA" id="ARBA00022960"/>
    </source>
</evidence>
<evidence type="ECO:0000313" key="31">
    <source>
        <dbReference type="Proteomes" id="UP001597044"/>
    </source>
</evidence>
<evidence type="ECO:0000256" key="21">
    <source>
        <dbReference type="ARBA" id="ARBA00023251"/>
    </source>
</evidence>
<keyword evidence="20" id="KW-0472">Membrane</keyword>
<evidence type="ECO:0000256" key="15">
    <source>
        <dbReference type="ARBA" id="ARBA00022801"/>
    </source>
</evidence>
<evidence type="ECO:0000256" key="9">
    <source>
        <dbReference type="ARBA" id="ARBA00022519"/>
    </source>
</evidence>
<comment type="pathway">
    <text evidence="3">Cell wall biogenesis; peptidoglycan biosynthesis.</text>
</comment>
<dbReference type="Pfam" id="PF17092">
    <property type="entry name" value="PCB_OB"/>
    <property type="match status" value="1"/>
</dbReference>
<evidence type="ECO:0000256" key="3">
    <source>
        <dbReference type="ARBA" id="ARBA00004752"/>
    </source>
</evidence>
<dbReference type="Gene3D" id="3.40.710.10">
    <property type="entry name" value="DD-peptidase/beta-lactamase superfamily"/>
    <property type="match status" value="2"/>
</dbReference>
<dbReference type="Pfam" id="PF00912">
    <property type="entry name" value="Transgly"/>
    <property type="match status" value="1"/>
</dbReference>
<keyword evidence="31" id="KW-1185">Reference proteome</keyword>
<sequence length="832" mass="90673">MSEQAVSFRWLRWMGLGLAGITLSASGSWLTLTPELPDISILKEVRYETPLQVLTREGKVISEFGVKHTVPLTYAQIPKTLVNAFLAAEDDQFFQHDGIDYSSLGRAFGELVTSGSIRSGGSTITMQLAKNYFLTNARTFNRKFTEILLAKRIEDSLTKQEILELYLNKIYLGQRAYGIGAAAKIYYGKPVAQLTVAEMAMIAGLPKAPSRYNPVANPDRAMVRRNWIIGRMLKLGFINKADHDKALKAPVGLNYKSSLQDVSAPYLAEMVREALLERFGEKVYDSGYKVYTTVGVSNQDAANNAVINGLLAYDRRHGWRGAEARVDTTPLNTLSRIGTLEPAVVSAVAKQSATVELRSGERVVLNWDAMRWARRYIDTNRYSNLPTTASQILKVGDIIRLQPNGKSWTLAQIPQVQGQLIALNPETGAIEALVGGFDYSRSKFNRSIQGRRQAGSIIKPFIYAKALERGYTPASLIDDAPLDFDGWQPSNSDGKFMGPITLRRALYLSRNLVSIRLLQAVGVSSARNYISRFGIDPKHMPNNLTLALGTGEVLPVQMATAFAAIANGGLRINPYFIEKVVDRSGKIVFEANPRRVCRECEIPTAIVASALETSGAAENEDGTTVIPAEADDSSEAPINSELQIGGLSTTPAADKNPALRIMRPRAAWQMYNIMQDVIVRGTGRAALSLGRSDLAGKTGTTDEAKDAWFAGFNGKMVAVSWVGFDKPASLGRSEYGGVAALPIWREYMATALRGMPMSLPPAPPGLTAITIDRTTGQRTVDDDPNAVKEWFTDERVPAIPEPIPVPVDPASAEGATEGGISGAIKRLLNSVP</sequence>
<keyword evidence="16" id="KW-0133">Cell shape</keyword>
<evidence type="ECO:0000259" key="29">
    <source>
        <dbReference type="Pfam" id="PF17092"/>
    </source>
</evidence>
<keyword evidence="21" id="KW-0046">Antibiotic resistance</keyword>
<keyword evidence="15" id="KW-0378">Hydrolase</keyword>
<keyword evidence="10" id="KW-0121">Carboxypeptidase</keyword>
<dbReference type="InterPro" id="IPR050396">
    <property type="entry name" value="Glycosyltr_51/Transpeptidase"/>
</dbReference>
<evidence type="ECO:0000256" key="4">
    <source>
        <dbReference type="ARBA" id="ARBA00007090"/>
    </source>
</evidence>
<evidence type="ECO:0000259" key="28">
    <source>
        <dbReference type="Pfam" id="PF00912"/>
    </source>
</evidence>
<dbReference type="InterPro" id="IPR036950">
    <property type="entry name" value="PBP_transglycosylase"/>
</dbReference>
<evidence type="ECO:0000256" key="11">
    <source>
        <dbReference type="ARBA" id="ARBA00022670"/>
    </source>
</evidence>
<evidence type="ECO:0000256" key="12">
    <source>
        <dbReference type="ARBA" id="ARBA00022676"/>
    </source>
</evidence>
<keyword evidence="11" id="KW-0645">Protease</keyword>
<evidence type="ECO:0000256" key="25">
    <source>
        <dbReference type="ARBA" id="ARBA00044770"/>
    </source>
</evidence>
<dbReference type="InterPro" id="IPR012340">
    <property type="entry name" value="NA-bd_OB-fold"/>
</dbReference>
<keyword evidence="18" id="KW-0573">Peptidoglycan synthesis</keyword>
<proteinExistence type="inferred from homology"/>
<evidence type="ECO:0000256" key="26">
    <source>
        <dbReference type="ARBA" id="ARBA00049902"/>
    </source>
</evidence>
<feature type="domain" description="Glycosyl transferase family 51" evidence="28">
    <location>
        <begin position="58"/>
        <end position="232"/>
    </location>
</feature>